<evidence type="ECO:0000256" key="2">
    <source>
        <dbReference type="ARBA" id="ARBA00022777"/>
    </source>
</evidence>
<sequence>MKFNKNLIKSKLRIETSMNFSGNLNVNKIPILREKNYYVNDDYKLDGDAPKQLIMVYSYQPESKIRRMKPKTWIPYIVKTAEKWYPHESVIEYAINRIGFCLQLRMNEVKLLKINNQIRFLSQYFLNKNIMLSHGAEICGQYLEDQQFAKEVANCQETARELFTYEFVTESIKSVFKQHSGQLISDLVKIMTFDAIIGNNDRHFYNWAVVVYKKRCSKKPYISPIYDTARGLMWNESDQKIKS</sequence>
<name>A0A1V1NY99_9BACT</name>
<evidence type="ECO:0000313" key="4">
    <source>
        <dbReference type="EMBL" id="ETR67592.1"/>
    </source>
</evidence>
<organism evidence="4 5">
    <name type="scientific">Candidatus Magnetoglobus multicellularis str. Araruama</name>
    <dbReference type="NCBI Taxonomy" id="890399"/>
    <lineage>
        <taxon>Bacteria</taxon>
        <taxon>Pseudomonadati</taxon>
        <taxon>Thermodesulfobacteriota</taxon>
        <taxon>Desulfobacteria</taxon>
        <taxon>Desulfobacterales</taxon>
        <taxon>Desulfobacteraceae</taxon>
        <taxon>Candidatus Magnetoglobus</taxon>
    </lineage>
</organism>
<comment type="caution">
    <text evidence="4">The sequence shown here is derived from an EMBL/GenBank/DDBJ whole genome shotgun (WGS) entry which is preliminary data.</text>
</comment>
<evidence type="ECO:0000259" key="3">
    <source>
        <dbReference type="Pfam" id="PF07804"/>
    </source>
</evidence>
<gene>
    <name evidence="4" type="ORF">OMM_05058</name>
</gene>
<dbReference type="EMBL" id="ATBP01001307">
    <property type="protein sequence ID" value="ETR67592.1"/>
    <property type="molecule type" value="Genomic_DNA"/>
</dbReference>
<dbReference type="GO" id="GO:0016301">
    <property type="term" value="F:kinase activity"/>
    <property type="evidence" value="ECO:0007669"/>
    <property type="project" value="UniProtKB-KW"/>
</dbReference>
<accession>A0A1V1NY99</accession>
<evidence type="ECO:0000256" key="1">
    <source>
        <dbReference type="ARBA" id="ARBA00022679"/>
    </source>
</evidence>
<keyword evidence="1" id="KW-0808">Transferase</keyword>
<proteinExistence type="predicted"/>
<dbReference type="InterPro" id="IPR012893">
    <property type="entry name" value="HipA-like_C"/>
</dbReference>
<keyword evidence="2" id="KW-0418">Kinase</keyword>
<reference evidence="5" key="1">
    <citation type="submission" date="2012-11" db="EMBL/GenBank/DDBJ databases">
        <authorList>
            <person name="Lucero-Rivera Y.E."/>
            <person name="Tovar-Ramirez D."/>
        </authorList>
    </citation>
    <scope>NUCLEOTIDE SEQUENCE [LARGE SCALE GENOMIC DNA]</scope>
    <source>
        <strain evidence="5">Araruama</strain>
    </source>
</reference>
<dbReference type="Proteomes" id="UP000189670">
    <property type="component" value="Unassembled WGS sequence"/>
</dbReference>
<dbReference type="Pfam" id="PF07804">
    <property type="entry name" value="HipA_C"/>
    <property type="match status" value="1"/>
</dbReference>
<dbReference type="AlphaFoldDB" id="A0A1V1NY99"/>
<evidence type="ECO:0000313" key="5">
    <source>
        <dbReference type="Proteomes" id="UP000189670"/>
    </source>
</evidence>
<protein>
    <recommendedName>
        <fullName evidence="3">HipA-like C-terminal domain-containing protein</fullName>
    </recommendedName>
</protein>
<feature type="domain" description="HipA-like C-terminal" evidence="3">
    <location>
        <begin position="48"/>
        <end position="232"/>
    </location>
</feature>
<dbReference type="Gene3D" id="1.10.1070.20">
    <property type="match status" value="1"/>
</dbReference>